<protein>
    <submittedName>
        <fullName evidence="2">Uncharacterized protein</fullName>
    </submittedName>
</protein>
<reference evidence="2 3" key="1">
    <citation type="journal article" date="2019" name="Nat. Ecol. Evol.">
        <title>Megaphylogeny resolves global patterns of mushroom evolution.</title>
        <authorList>
            <person name="Varga T."/>
            <person name="Krizsan K."/>
            <person name="Foldi C."/>
            <person name="Dima B."/>
            <person name="Sanchez-Garcia M."/>
            <person name="Sanchez-Ramirez S."/>
            <person name="Szollosi G.J."/>
            <person name="Szarkandi J.G."/>
            <person name="Papp V."/>
            <person name="Albert L."/>
            <person name="Andreopoulos W."/>
            <person name="Angelini C."/>
            <person name="Antonin V."/>
            <person name="Barry K.W."/>
            <person name="Bougher N.L."/>
            <person name="Buchanan P."/>
            <person name="Buyck B."/>
            <person name="Bense V."/>
            <person name="Catcheside P."/>
            <person name="Chovatia M."/>
            <person name="Cooper J."/>
            <person name="Damon W."/>
            <person name="Desjardin D."/>
            <person name="Finy P."/>
            <person name="Geml J."/>
            <person name="Haridas S."/>
            <person name="Hughes K."/>
            <person name="Justo A."/>
            <person name="Karasinski D."/>
            <person name="Kautmanova I."/>
            <person name="Kiss B."/>
            <person name="Kocsube S."/>
            <person name="Kotiranta H."/>
            <person name="LaButti K.M."/>
            <person name="Lechner B.E."/>
            <person name="Liimatainen K."/>
            <person name="Lipzen A."/>
            <person name="Lukacs Z."/>
            <person name="Mihaltcheva S."/>
            <person name="Morgado L.N."/>
            <person name="Niskanen T."/>
            <person name="Noordeloos M.E."/>
            <person name="Ohm R.A."/>
            <person name="Ortiz-Santana B."/>
            <person name="Ovrebo C."/>
            <person name="Racz N."/>
            <person name="Riley R."/>
            <person name="Savchenko A."/>
            <person name="Shiryaev A."/>
            <person name="Soop K."/>
            <person name="Spirin V."/>
            <person name="Szebenyi C."/>
            <person name="Tomsovsky M."/>
            <person name="Tulloss R.E."/>
            <person name="Uehling J."/>
            <person name="Grigoriev I.V."/>
            <person name="Vagvolgyi C."/>
            <person name="Papp T."/>
            <person name="Martin F.M."/>
            <person name="Miettinen O."/>
            <person name="Hibbett D.S."/>
            <person name="Nagy L.G."/>
        </authorList>
    </citation>
    <scope>NUCLEOTIDE SEQUENCE [LARGE SCALE GENOMIC DNA]</scope>
    <source>
        <strain evidence="2 3">CBS 962.96</strain>
    </source>
</reference>
<dbReference type="Proteomes" id="UP000297245">
    <property type="component" value="Unassembled WGS sequence"/>
</dbReference>
<dbReference type="EMBL" id="ML179281">
    <property type="protein sequence ID" value="THU92353.1"/>
    <property type="molecule type" value="Genomic_DNA"/>
</dbReference>
<feature type="compositionally biased region" description="Basic and acidic residues" evidence="1">
    <location>
        <begin position="199"/>
        <end position="210"/>
    </location>
</feature>
<dbReference type="OrthoDB" id="3046738at2759"/>
<organism evidence="2 3">
    <name type="scientific">Dendrothele bispora (strain CBS 962.96)</name>
    <dbReference type="NCBI Taxonomy" id="1314807"/>
    <lineage>
        <taxon>Eukaryota</taxon>
        <taxon>Fungi</taxon>
        <taxon>Dikarya</taxon>
        <taxon>Basidiomycota</taxon>
        <taxon>Agaricomycotina</taxon>
        <taxon>Agaricomycetes</taxon>
        <taxon>Agaricomycetidae</taxon>
        <taxon>Agaricales</taxon>
        <taxon>Agaricales incertae sedis</taxon>
        <taxon>Dendrothele</taxon>
    </lineage>
</organism>
<keyword evidence="3" id="KW-1185">Reference proteome</keyword>
<evidence type="ECO:0000313" key="3">
    <source>
        <dbReference type="Proteomes" id="UP000297245"/>
    </source>
</evidence>
<feature type="region of interest" description="Disordered" evidence="1">
    <location>
        <begin position="1"/>
        <end position="68"/>
    </location>
</feature>
<sequence length="210" mass="23434">MTKTVVLRFPGRQVTRDTKARHERQDELRKLREEARTNADDSDADESDPEDKGTVEAKGQPATRAAEEECNSERHMTLVAYMCSMLAAWLNLSGGASCTTSGVMLKAITTILATAFHIISITLLKPLGVNIDIPIPHIPRDVHSTYNTLNIEPTIIRTACCPKCFTLYPLHADLLDCCTWKESPRSRACGAAEDEQEDQERKDHDTKTHI</sequence>
<gene>
    <name evidence="2" type="ORF">K435DRAFT_862532</name>
</gene>
<evidence type="ECO:0000256" key="1">
    <source>
        <dbReference type="SAM" id="MobiDB-lite"/>
    </source>
</evidence>
<feature type="compositionally biased region" description="Basic and acidic residues" evidence="1">
    <location>
        <begin position="14"/>
        <end position="39"/>
    </location>
</feature>
<evidence type="ECO:0000313" key="2">
    <source>
        <dbReference type="EMBL" id="THU92353.1"/>
    </source>
</evidence>
<proteinExistence type="predicted"/>
<feature type="compositionally biased region" description="Acidic residues" evidence="1">
    <location>
        <begin position="40"/>
        <end position="49"/>
    </location>
</feature>
<dbReference type="AlphaFoldDB" id="A0A4S8LTH8"/>
<feature type="region of interest" description="Disordered" evidence="1">
    <location>
        <begin position="189"/>
        <end position="210"/>
    </location>
</feature>
<accession>A0A4S8LTH8</accession>
<name>A0A4S8LTH8_DENBC</name>